<dbReference type="InterPro" id="IPR036390">
    <property type="entry name" value="WH_DNA-bd_sf"/>
</dbReference>
<sequence>MKSIGIVRQVDELGRVVIPKELRDVLDVQIKDPLEIFIDTENETIILKKYQGNTCIFCGQFSDEMVYFKKYLVCHTCIGEIVPSSEVDAGDRSIITEHNEIIISEPVMDTKKRKKHKGNKSAELLNQLHEAFLVNPKASQVELAKELGISQGYVCILMKKLRESGLITNKKQM</sequence>
<evidence type="ECO:0000313" key="6">
    <source>
        <dbReference type="Proteomes" id="UP000317180"/>
    </source>
</evidence>
<protein>
    <submittedName>
        <fullName evidence="4">AbrB/MazE/SpoVT family DNA-binding domain-containing protein</fullName>
    </submittedName>
</protein>
<dbReference type="Gene3D" id="2.10.260.10">
    <property type="match status" value="1"/>
</dbReference>
<dbReference type="Pfam" id="PF04014">
    <property type="entry name" value="MazE_antitoxin"/>
    <property type="match status" value="1"/>
</dbReference>
<evidence type="ECO:0000313" key="4">
    <source>
        <dbReference type="EMBL" id="RNB51968.1"/>
    </source>
</evidence>
<keyword evidence="6" id="KW-1185">Reference proteome</keyword>
<dbReference type="EMBL" id="BJOD01000087">
    <property type="protein sequence ID" value="GED28661.1"/>
    <property type="molecule type" value="Genomic_DNA"/>
</dbReference>
<dbReference type="SUPFAM" id="SSF46785">
    <property type="entry name" value="Winged helix' DNA-binding domain"/>
    <property type="match status" value="1"/>
</dbReference>
<gene>
    <name evidence="3" type="ORF">BAG01nite_47630</name>
    <name evidence="4" type="ORF">EB820_19370</name>
</gene>
<reference evidence="4 5" key="1">
    <citation type="submission" date="2018-10" db="EMBL/GenBank/DDBJ databases">
        <title>Phylogenomics of Brevibacillus.</title>
        <authorList>
            <person name="Dunlap C."/>
        </authorList>
    </citation>
    <scope>NUCLEOTIDE SEQUENCE [LARGE SCALE GENOMIC DNA]</scope>
    <source>
        <strain evidence="4 5">NRRL NRS 1219</strain>
    </source>
</reference>
<comment type="caution">
    <text evidence="4">The sequence shown here is derived from an EMBL/GenBank/DDBJ whole genome shotgun (WGS) entry which is preliminary data.</text>
</comment>
<proteinExistence type="predicted"/>
<accession>A0A3M8AL91</accession>
<dbReference type="SMART" id="SM00966">
    <property type="entry name" value="SpoVT_AbrB"/>
    <property type="match status" value="1"/>
</dbReference>
<dbReference type="Proteomes" id="UP000317180">
    <property type="component" value="Unassembled WGS sequence"/>
</dbReference>
<dbReference type="InterPro" id="IPR052731">
    <property type="entry name" value="B_subtilis_Trans_State_Reg"/>
</dbReference>
<dbReference type="GO" id="GO:0003677">
    <property type="term" value="F:DNA binding"/>
    <property type="evidence" value="ECO:0007669"/>
    <property type="project" value="UniProtKB-UniRule"/>
</dbReference>
<dbReference type="InterPro" id="IPR036388">
    <property type="entry name" value="WH-like_DNA-bd_sf"/>
</dbReference>
<organism evidence="4 5">
    <name type="scientific">Brevibacillus agri</name>
    <dbReference type="NCBI Taxonomy" id="51101"/>
    <lineage>
        <taxon>Bacteria</taxon>
        <taxon>Bacillati</taxon>
        <taxon>Bacillota</taxon>
        <taxon>Bacilli</taxon>
        <taxon>Bacillales</taxon>
        <taxon>Paenibacillaceae</taxon>
        <taxon>Brevibacillus</taxon>
    </lineage>
</organism>
<evidence type="ECO:0000256" key="1">
    <source>
        <dbReference type="PROSITE-ProRule" id="PRU01076"/>
    </source>
</evidence>
<dbReference type="AlphaFoldDB" id="A0A3M8AL91"/>
<reference evidence="3 6" key="2">
    <citation type="submission" date="2019-06" db="EMBL/GenBank/DDBJ databases">
        <title>Whole genome shotgun sequence of Brevibacillus agri NBRC 15538.</title>
        <authorList>
            <person name="Hosoyama A."/>
            <person name="Uohara A."/>
            <person name="Ohji S."/>
            <person name="Ichikawa N."/>
        </authorList>
    </citation>
    <scope>NUCLEOTIDE SEQUENCE [LARGE SCALE GENOMIC DNA]</scope>
    <source>
        <strain evidence="3 6">NBRC 15538</strain>
    </source>
</reference>
<name>A0A3M8AL91_9BACL</name>
<dbReference type="Gene3D" id="1.10.10.10">
    <property type="entry name" value="Winged helix-like DNA-binding domain superfamily/Winged helix DNA-binding domain"/>
    <property type="match status" value="1"/>
</dbReference>
<dbReference type="InterPro" id="IPR037914">
    <property type="entry name" value="SpoVT-AbrB_sf"/>
</dbReference>
<dbReference type="SUPFAM" id="SSF89447">
    <property type="entry name" value="AbrB/MazE/MraZ-like"/>
    <property type="match status" value="1"/>
</dbReference>
<feature type="domain" description="SpoVT-AbrB" evidence="2">
    <location>
        <begin position="5"/>
        <end position="52"/>
    </location>
</feature>
<evidence type="ECO:0000259" key="2">
    <source>
        <dbReference type="PROSITE" id="PS51740"/>
    </source>
</evidence>
<dbReference type="Pfam" id="PF13412">
    <property type="entry name" value="HTH_24"/>
    <property type="match status" value="1"/>
</dbReference>
<dbReference type="PROSITE" id="PS51740">
    <property type="entry name" value="SPOVT_ABRB"/>
    <property type="match status" value="1"/>
</dbReference>
<keyword evidence="1 4" id="KW-0238">DNA-binding</keyword>
<evidence type="ECO:0000313" key="3">
    <source>
        <dbReference type="EMBL" id="GED28661.1"/>
    </source>
</evidence>
<evidence type="ECO:0000313" key="5">
    <source>
        <dbReference type="Proteomes" id="UP000276178"/>
    </source>
</evidence>
<dbReference type="InterPro" id="IPR007159">
    <property type="entry name" value="SpoVT-AbrB_dom"/>
</dbReference>
<dbReference type="RefSeq" id="WP_081414801.1">
    <property type="nucleotide sequence ID" value="NZ_BJOD01000087.1"/>
</dbReference>
<dbReference type="GeneID" id="82814019"/>
<dbReference type="Proteomes" id="UP000276178">
    <property type="component" value="Unassembled WGS sequence"/>
</dbReference>
<dbReference type="EMBL" id="RHHN01000059">
    <property type="protein sequence ID" value="RNB51968.1"/>
    <property type="molecule type" value="Genomic_DNA"/>
</dbReference>
<dbReference type="OrthoDB" id="2324168at2"/>
<dbReference type="PANTHER" id="PTHR36432">
    <property type="match status" value="1"/>
</dbReference>
<dbReference type="PANTHER" id="PTHR36432:SF4">
    <property type="entry name" value="TRANSITION STATE REGULATOR ABH-RELATED"/>
    <property type="match status" value="1"/>
</dbReference>